<feature type="transmembrane region" description="Helical" evidence="1">
    <location>
        <begin position="132"/>
        <end position="149"/>
    </location>
</feature>
<proteinExistence type="predicted"/>
<evidence type="ECO:0000256" key="1">
    <source>
        <dbReference type="SAM" id="Phobius"/>
    </source>
</evidence>
<dbReference type="RefSeq" id="WP_051612445.1">
    <property type="nucleotide sequence ID" value="NZ_ARYM01000008.1"/>
</dbReference>
<sequence length="298" mass="33801">MTPDGNVSHAARLRARLHAAREGLRARYVKGPWSLGVFEFVSFGIKQAWACLFGGAMLGLLLLTHFFYPEGAALSRYDFLVIAAVALQAGLLLSGLETWEEARVIFVFHVVGTVMELFKTGAGSWIYPEESFLRIGAVPLFSGFMYAAVGSYLARVWRIFEFRFTRFPPLWLQGLLALAIYVNFFAHHWTVDIRYGLFAATALIYLRTLVWFRPDEIHRPMPLLIGFFLVAVFIWFAENLGTFARAWTYPGQENGWEMVSLSKLGSWYLLMIISFVLVASVHWGRGGKTSDHNQAARR</sequence>
<comment type="caution">
    <text evidence="2">The sequence shown here is derived from an EMBL/GenBank/DDBJ whole genome shotgun (WGS) entry which is preliminary data.</text>
</comment>
<dbReference type="InterPro" id="IPR008535">
    <property type="entry name" value="DUF817"/>
</dbReference>
<accession>A0A062VEX5</accession>
<keyword evidence="1" id="KW-1133">Transmembrane helix</keyword>
<keyword evidence="1" id="KW-0812">Transmembrane</keyword>
<evidence type="ECO:0008006" key="4">
    <source>
        <dbReference type="Google" id="ProtNLM"/>
    </source>
</evidence>
<dbReference type="PIRSF" id="PIRSF009141">
    <property type="entry name" value="UCP009141"/>
    <property type="match status" value="1"/>
</dbReference>
<dbReference type="PATRIC" id="fig|1280954.3.peg.1668"/>
<feature type="transmembrane region" description="Helical" evidence="1">
    <location>
        <begin position="224"/>
        <end position="247"/>
    </location>
</feature>
<dbReference type="Pfam" id="PF05675">
    <property type="entry name" value="DUF817"/>
    <property type="match status" value="1"/>
</dbReference>
<reference evidence="2 3" key="1">
    <citation type="journal article" date="2014" name="Antonie Van Leeuwenhoek">
        <title>Hyphomonas beringensis sp. nov. and Hyphomonas chukchiensis sp. nov., isolated from surface seawater of the Bering Sea and Chukchi Sea.</title>
        <authorList>
            <person name="Li C."/>
            <person name="Lai Q."/>
            <person name="Li G."/>
            <person name="Dong C."/>
            <person name="Wang J."/>
            <person name="Liao Y."/>
            <person name="Shao Z."/>
        </authorList>
    </citation>
    <scope>NUCLEOTIDE SEQUENCE [LARGE SCALE GENOMIC DNA]</scope>
    <source>
        <strain evidence="2 3">PS728</strain>
    </source>
</reference>
<dbReference type="Proteomes" id="UP000027100">
    <property type="component" value="Unassembled WGS sequence"/>
</dbReference>
<dbReference type="EMBL" id="ARYM01000008">
    <property type="protein sequence ID" value="KCZ98871.1"/>
    <property type="molecule type" value="Genomic_DNA"/>
</dbReference>
<dbReference type="AlphaFoldDB" id="A0A062VEX5"/>
<evidence type="ECO:0000313" key="3">
    <source>
        <dbReference type="Proteomes" id="UP000027100"/>
    </source>
</evidence>
<feature type="transmembrane region" description="Helical" evidence="1">
    <location>
        <begin position="105"/>
        <end position="126"/>
    </location>
</feature>
<gene>
    <name evidence="2" type="ORF">HPO_08224</name>
</gene>
<name>A0A062VEX5_9PROT</name>
<dbReference type="STRING" id="1280954.HPO_08224"/>
<dbReference type="eggNOG" id="COG3739">
    <property type="taxonomic scope" value="Bacteria"/>
</dbReference>
<feature type="transmembrane region" description="Helical" evidence="1">
    <location>
        <begin position="170"/>
        <end position="189"/>
    </location>
</feature>
<feature type="transmembrane region" description="Helical" evidence="1">
    <location>
        <begin position="195"/>
        <end position="212"/>
    </location>
</feature>
<keyword evidence="3" id="KW-1185">Reference proteome</keyword>
<evidence type="ECO:0000313" key="2">
    <source>
        <dbReference type="EMBL" id="KCZ98871.1"/>
    </source>
</evidence>
<protein>
    <recommendedName>
        <fullName evidence="4">DUF817 domain-containing protein</fullName>
    </recommendedName>
</protein>
<feature type="transmembrane region" description="Helical" evidence="1">
    <location>
        <begin position="74"/>
        <end position="93"/>
    </location>
</feature>
<organism evidence="2 3">
    <name type="scientific">Hyphomonas polymorpha PS728</name>
    <dbReference type="NCBI Taxonomy" id="1280954"/>
    <lineage>
        <taxon>Bacteria</taxon>
        <taxon>Pseudomonadati</taxon>
        <taxon>Pseudomonadota</taxon>
        <taxon>Alphaproteobacteria</taxon>
        <taxon>Hyphomonadales</taxon>
        <taxon>Hyphomonadaceae</taxon>
        <taxon>Hyphomonas</taxon>
    </lineage>
</organism>
<feature type="transmembrane region" description="Helical" evidence="1">
    <location>
        <begin position="48"/>
        <end position="68"/>
    </location>
</feature>
<keyword evidence="1" id="KW-0472">Membrane</keyword>
<feature type="transmembrane region" description="Helical" evidence="1">
    <location>
        <begin position="267"/>
        <end position="284"/>
    </location>
</feature>